<dbReference type="EMBL" id="AJVK01002414">
    <property type="status" value="NOT_ANNOTATED_CDS"/>
    <property type="molecule type" value="Genomic_DNA"/>
</dbReference>
<dbReference type="PROSITE" id="PS50004">
    <property type="entry name" value="C2"/>
    <property type="match status" value="1"/>
</dbReference>
<dbReference type="AlphaFoldDB" id="A0A1B0D168"/>
<dbReference type="InterPro" id="IPR003892">
    <property type="entry name" value="CUE"/>
</dbReference>
<protein>
    <recommendedName>
        <fullName evidence="12">Toll-interacting protein</fullName>
    </recommendedName>
</protein>
<proteinExistence type="inferred from homology"/>
<dbReference type="VEuPathDB" id="VectorBase:PPAPM1_006310"/>
<keyword evidence="6" id="KW-0391">Immunity</keyword>
<keyword evidence="3" id="KW-0963">Cytoplasm</keyword>
<keyword evidence="7" id="KW-0072">Autophagy</keyword>
<dbReference type="Gene3D" id="2.60.40.150">
    <property type="entry name" value="C2 domain"/>
    <property type="match status" value="1"/>
</dbReference>
<accession>A0A1B0D168</accession>
<dbReference type="CDD" id="cd04016">
    <property type="entry name" value="C2_Tollip"/>
    <property type="match status" value="1"/>
</dbReference>
<dbReference type="SUPFAM" id="SSF46934">
    <property type="entry name" value="UBA-like"/>
    <property type="match status" value="1"/>
</dbReference>
<dbReference type="InterPro" id="IPR037301">
    <property type="entry name" value="Tollip_C2"/>
</dbReference>
<sequence>MSVIDTDSRSERWNRAVLGPLSSDFLRITTPRDIQEQADRQAALALYQQQTALSPYMPANIVGRLSITVAQAKLVKNYGMTRMDPYVRIRVGHFVYETQTDPNGGKNPRWNRVVHSQLPAGVTSISLEIYDECSFTMDELIAWTEIKLPEAVLRGDTHEDWYPLSGKQGDGVEGMIDLVLSFQPASAQNATSYMYQSVAPVVVVPSVTGRPMPVFVHQQQHHQQVVNSQYPPQQQQQPPPQPICAAPPITEEDLKQIQEMFPNTDPEVIKSVWEANRGNKDRTINSLLQMTEQ</sequence>
<evidence type="ECO:0000256" key="2">
    <source>
        <dbReference type="ARBA" id="ARBA00009278"/>
    </source>
</evidence>
<dbReference type="Pfam" id="PF02845">
    <property type="entry name" value="CUE"/>
    <property type="match status" value="1"/>
</dbReference>
<dbReference type="SUPFAM" id="SSF49562">
    <property type="entry name" value="C2 domain (Calcium/lipid-binding domain, CaLB)"/>
    <property type="match status" value="1"/>
</dbReference>
<dbReference type="InterPro" id="IPR041799">
    <property type="entry name" value="TOLIP_CUE"/>
</dbReference>
<organism evidence="10 11">
    <name type="scientific">Phlebotomus papatasi</name>
    <name type="common">Sandfly</name>
    <dbReference type="NCBI Taxonomy" id="29031"/>
    <lineage>
        <taxon>Eukaryota</taxon>
        <taxon>Metazoa</taxon>
        <taxon>Ecdysozoa</taxon>
        <taxon>Arthropoda</taxon>
        <taxon>Hexapoda</taxon>
        <taxon>Insecta</taxon>
        <taxon>Pterygota</taxon>
        <taxon>Neoptera</taxon>
        <taxon>Endopterygota</taxon>
        <taxon>Diptera</taxon>
        <taxon>Nematocera</taxon>
        <taxon>Psychodoidea</taxon>
        <taxon>Psychodidae</taxon>
        <taxon>Phlebotomus</taxon>
        <taxon>Phlebotomus</taxon>
    </lineage>
</organism>
<name>A0A1B0D168_PHLPP</name>
<keyword evidence="4" id="KW-0399">Innate immunity</keyword>
<dbReference type="GO" id="GO:0043130">
    <property type="term" value="F:ubiquitin binding"/>
    <property type="evidence" value="ECO:0007669"/>
    <property type="project" value="InterPro"/>
</dbReference>
<dbReference type="InterPro" id="IPR035892">
    <property type="entry name" value="C2_domain_sf"/>
</dbReference>
<evidence type="ECO:0000256" key="7">
    <source>
        <dbReference type="ARBA" id="ARBA00023006"/>
    </source>
</evidence>
<feature type="region of interest" description="Disordered" evidence="9">
    <location>
        <begin position="221"/>
        <end position="243"/>
    </location>
</feature>
<keyword evidence="5" id="KW-0677">Repeat</keyword>
<dbReference type="FunFam" id="2.60.40.150:FF:000055">
    <property type="entry name" value="Toll-interacting protein-like Protein"/>
    <property type="match status" value="1"/>
</dbReference>
<evidence type="ECO:0000256" key="3">
    <source>
        <dbReference type="ARBA" id="ARBA00022490"/>
    </source>
</evidence>
<evidence type="ECO:0000313" key="10">
    <source>
        <dbReference type="EnsemblMetazoa" id="PPAI001091-PA"/>
    </source>
</evidence>
<keyword evidence="8" id="KW-0395">Inflammatory response</keyword>
<dbReference type="GO" id="GO:0006511">
    <property type="term" value="P:ubiquitin-dependent protein catabolic process"/>
    <property type="evidence" value="ECO:0007669"/>
    <property type="project" value="TreeGrafter"/>
</dbReference>
<dbReference type="PROSITE" id="PS51140">
    <property type="entry name" value="CUE"/>
    <property type="match status" value="1"/>
</dbReference>
<evidence type="ECO:0000256" key="4">
    <source>
        <dbReference type="ARBA" id="ARBA00022588"/>
    </source>
</evidence>
<feature type="compositionally biased region" description="Low complexity" evidence="9">
    <location>
        <begin position="221"/>
        <end position="236"/>
    </location>
</feature>
<dbReference type="CDD" id="cd14363">
    <property type="entry name" value="CUE_TOLIP"/>
    <property type="match status" value="1"/>
</dbReference>
<dbReference type="GO" id="GO:0031624">
    <property type="term" value="F:ubiquitin conjugating enzyme binding"/>
    <property type="evidence" value="ECO:0007669"/>
    <property type="project" value="TreeGrafter"/>
</dbReference>
<dbReference type="Proteomes" id="UP000092462">
    <property type="component" value="Unassembled WGS sequence"/>
</dbReference>
<evidence type="ECO:0000256" key="8">
    <source>
        <dbReference type="ARBA" id="ARBA00023198"/>
    </source>
</evidence>
<dbReference type="SMART" id="SM00546">
    <property type="entry name" value="CUE"/>
    <property type="match status" value="1"/>
</dbReference>
<dbReference type="SMART" id="SM00239">
    <property type="entry name" value="C2"/>
    <property type="match status" value="1"/>
</dbReference>
<evidence type="ECO:0000256" key="1">
    <source>
        <dbReference type="ARBA" id="ARBA00004496"/>
    </source>
</evidence>
<dbReference type="PANTHER" id="PTHR16461">
    <property type="entry name" value="TOLL-INTERACTING PROTEIN"/>
    <property type="match status" value="1"/>
</dbReference>
<dbReference type="Gene3D" id="1.10.8.10">
    <property type="entry name" value="DNA helicase RuvA subunit, C-terminal domain"/>
    <property type="match status" value="1"/>
</dbReference>
<dbReference type="GO" id="GO:0006914">
    <property type="term" value="P:autophagy"/>
    <property type="evidence" value="ECO:0007669"/>
    <property type="project" value="UniProtKB-KW"/>
</dbReference>
<evidence type="ECO:0000313" key="11">
    <source>
        <dbReference type="Proteomes" id="UP000092462"/>
    </source>
</evidence>
<dbReference type="InterPro" id="IPR009060">
    <property type="entry name" value="UBA-like_sf"/>
</dbReference>
<comment type="subcellular location">
    <subcellularLocation>
        <location evidence="1">Cytoplasm</location>
    </subcellularLocation>
</comment>
<dbReference type="EnsemblMetazoa" id="PPAI001091-RA">
    <property type="protein sequence ID" value="PPAI001091-PA"/>
    <property type="gene ID" value="PPAI001091"/>
</dbReference>
<dbReference type="EMBL" id="AJVK01002413">
    <property type="status" value="NOT_ANNOTATED_CDS"/>
    <property type="molecule type" value="Genomic_DNA"/>
</dbReference>
<evidence type="ECO:0000256" key="5">
    <source>
        <dbReference type="ARBA" id="ARBA00022737"/>
    </source>
</evidence>
<reference evidence="10" key="1">
    <citation type="submission" date="2022-08" db="UniProtKB">
        <authorList>
            <consortium name="EnsemblMetazoa"/>
        </authorList>
    </citation>
    <scope>IDENTIFICATION</scope>
    <source>
        <strain evidence="10">Israel</strain>
    </source>
</reference>
<dbReference type="PANTHER" id="PTHR16461:SF5">
    <property type="entry name" value="TOLL-INTERACTING PROTEIN"/>
    <property type="match status" value="1"/>
</dbReference>
<keyword evidence="11" id="KW-1185">Reference proteome</keyword>
<evidence type="ECO:0000256" key="9">
    <source>
        <dbReference type="SAM" id="MobiDB-lite"/>
    </source>
</evidence>
<evidence type="ECO:0008006" key="12">
    <source>
        <dbReference type="Google" id="ProtNLM"/>
    </source>
</evidence>
<dbReference type="GO" id="GO:0045087">
    <property type="term" value="P:innate immune response"/>
    <property type="evidence" value="ECO:0007669"/>
    <property type="project" value="UniProtKB-KW"/>
</dbReference>
<comment type="similarity">
    <text evidence="2">Belongs to the tollip family.</text>
</comment>
<dbReference type="VEuPathDB" id="VectorBase:PPAI001091"/>
<evidence type="ECO:0000256" key="6">
    <source>
        <dbReference type="ARBA" id="ARBA00022859"/>
    </source>
</evidence>
<dbReference type="Pfam" id="PF00168">
    <property type="entry name" value="C2"/>
    <property type="match status" value="1"/>
</dbReference>
<dbReference type="GO" id="GO:0005737">
    <property type="term" value="C:cytoplasm"/>
    <property type="evidence" value="ECO:0007669"/>
    <property type="project" value="UniProtKB-SubCell"/>
</dbReference>
<dbReference type="FunFam" id="1.10.8.10:FF:000036">
    <property type="entry name" value="Toll-interacting protein-like Protein"/>
    <property type="match status" value="1"/>
</dbReference>
<dbReference type="InterPro" id="IPR000008">
    <property type="entry name" value="C2_dom"/>
</dbReference>